<proteinExistence type="predicted"/>
<sequence length="170" mass="18943">GGVGKTTLARAVFDYISIHFEGKCFVENVREVSQGSGLKELQRHVLSTVLNDQSIVVPSVSDGKNMMKKMMGSRKILLVLDDVDHIDQLEVLAGEPTWFKLGSRIIITTRDEQVLEAHKVNCIHDVSLLSDEEAICLFSRYAFGREIPNQGYEKLSRMVVHYAAGLPLAL</sequence>
<evidence type="ECO:0000313" key="3">
    <source>
        <dbReference type="EMBL" id="ABQ57537.1"/>
    </source>
</evidence>
<accession>A5JQL0</accession>
<evidence type="ECO:0000259" key="2">
    <source>
        <dbReference type="Pfam" id="PF00931"/>
    </source>
</evidence>
<dbReference type="Gene3D" id="3.40.50.300">
    <property type="entry name" value="P-loop containing nucleotide triphosphate hydrolases"/>
    <property type="match status" value="1"/>
</dbReference>
<dbReference type="InterPro" id="IPR027417">
    <property type="entry name" value="P-loop_NTPase"/>
</dbReference>
<dbReference type="EMBL" id="EF559388">
    <property type="protein sequence ID" value="ABQ57537.1"/>
    <property type="molecule type" value="Genomic_DNA"/>
</dbReference>
<feature type="non-terminal residue" evidence="3">
    <location>
        <position position="170"/>
    </location>
</feature>
<feature type="domain" description="NB-ARC" evidence="2">
    <location>
        <begin position="1"/>
        <end position="145"/>
    </location>
</feature>
<dbReference type="PRINTS" id="PR00364">
    <property type="entry name" value="DISEASERSIST"/>
</dbReference>
<organism evidence="3">
    <name type="scientific">Helianthus tuberosus</name>
    <name type="common">Jerusalem artichoke</name>
    <name type="synonym">Helianthus tomentosus</name>
    <dbReference type="NCBI Taxonomy" id="4233"/>
    <lineage>
        <taxon>Eukaryota</taxon>
        <taxon>Viridiplantae</taxon>
        <taxon>Streptophyta</taxon>
        <taxon>Embryophyta</taxon>
        <taxon>Tracheophyta</taxon>
        <taxon>Spermatophyta</taxon>
        <taxon>Magnoliopsida</taxon>
        <taxon>eudicotyledons</taxon>
        <taxon>Gunneridae</taxon>
        <taxon>Pentapetalae</taxon>
        <taxon>asterids</taxon>
        <taxon>campanulids</taxon>
        <taxon>Asterales</taxon>
        <taxon>Asteraceae</taxon>
        <taxon>Asteroideae</taxon>
        <taxon>Heliantheae alliance</taxon>
        <taxon>Heliantheae</taxon>
        <taxon>Helianthus</taxon>
    </lineage>
</organism>
<dbReference type="InterPro" id="IPR042197">
    <property type="entry name" value="Apaf_helical"/>
</dbReference>
<dbReference type="Gene3D" id="1.10.8.430">
    <property type="entry name" value="Helical domain of apoptotic protease-activating factors"/>
    <property type="match status" value="1"/>
</dbReference>
<dbReference type="InterPro" id="IPR002182">
    <property type="entry name" value="NB-ARC"/>
</dbReference>
<keyword evidence="1" id="KW-0433">Leucine-rich repeat</keyword>
<dbReference type="AlphaFoldDB" id="A5JQL0"/>
<dbReference type="GO" id="GO:0006952">
    <property type="term" value="P:defense response"/>
    <property type="evidence" value="ECO:0007669"/>
    <property type="project" value="InterPro"/>
</dbReference>
<reference evidence="3" key="1">
    <citation type="submission" date="2007-04" db="EMBL/GenBank/DDBJ databases">
        <authorList>
            <person name="Radwan O.E."/>
            <person name="Gandhi S."/>
            <person name="Heesacker A.F."/>
            <person name="Whitaker B."/>
            <person name="Plocik A.M."/>
            <person name="Kesseli R.V."/>
            <person name="Michelmore R.W."/>
            <person name="Knapp S.J."/>
        </authorList>
    </citation>
    <scope>NUCLEOTIDE SEQUENCE</scope>
    <source>
        <strain evidence="3">TUB-49</strain>
    </source>
</reference>
<feature type="non-terminal residue" evidence="3">
    <location>
        <position position="1"/>
    </location>
</feature>
<dbReference type="GO" id="GO:0043531">
    <property type="term" value="F:ADP binding"/>
    <property type="evidence" value="ECO:0007669"/>
    <property type="project" value="InterPro"/>
</dbReference>
<dbReference type="PANTHER" id="PTHR11017:SF577">
    <property type="entry name" value="DISEASE RESISTANCE PROTEIN (TIR-NBS-LRR CLASS), PUTATIVE-RELATED"/>
    <property type="match status" value="1"/>
</dbReference>
<reference evidence="3" key="2">
    <citation type="journal article" date="2008" name="Mol. Genet. Genomics">
        <title>Genetic diversity and genomic distribution of homologs encoding NBS-LRR disease resistance proteins in sunflower.</title>
        <authorList>
            <person name="Radwan O."/>
            <person name="Gandhi S."/>
            <person name="Heesacker A."/>
            <person name="Whitaker B."/>
            <person name="Taylor C."/>
            <person name="Plocik A."/>
            <person name="Kesseli R."/>
            <person name="Kozik A."/>
            <person name="Michelmore R.W."/>
            <person name="Knapp S.J."/>
        </authorList>
    </citation>
    <scope>NUCLEOTIDE SEQUENCE</scope>
    <source>
        <strain evidence="3">TUB-49</strain>
    </source>
</reference>
<dbReference type="Pfam" id="PF00931">
    <property type="entry name" value="NB-ARC"/>
    <property type="match status" value="1"/>
</dbReference>
<protein>
    <submittedName>
        <fullName evidence="3">NBS-LRR resistance-like protein RGC109</fullName>
    </submittedName>
</protein>
<dbReference type="SUPFAM" id="SSF52540">
    <property type="entry name" value="P-loop containing nucleoside triphosphate hydrolases"/>
    <property type="match status" value="1"/>
</dbReference>
<name>A5JQL0_HELTU</name>
<evidence type="ECO:0000256" key="1">
    <source>
        <dbReference type="ARBA" id="ARBA00022614"/>
    </source>
</evidence>
<dbReference type="InterPro" id="IPR044974">
    <property type="entry name" value="Disease_R_plants"/>
</dbReference>
<dbReference type="PANTHER" id="PTHR11017">
    <property type="entry name" value="LEUCINE-RICH REPEAT-CONTAINING PROTEIN"/>
    <property type="match status" value="1"/>
</dbReference>